<evidence type="ECO:0000313" key="12">
    <source>
        <dbReference type="EMBL" id="MFC1420371.1"/>
    </source>
</evidence>
<keyword evidence="5" id="KW-0963">Cytoplasm</keyword>
<protein>
    <recommendedName>
        <fullName evidence="4">Protein-L-isoaspartate O-methyltransferase</fullName>
        <ecNumber evidence="3">2.1.1.77</ecNumber>
    </recommendedName>
    <alternativeName>
        <fullName evidence="11">L-isoaspartyl protein carboxyl methyltransferase</fullName>
    </alternativeName>
    <alternativeName>
        <fullName evidence="9">Protein L-isoaspartyl methyltransferase</fullName>
    </alternativeName>
    <alternativeName>
        <fullName evidence="10">Protein-beta-aspartate methyltransferase</fullName>
    </alternativeName>
</protein>
<dbReference type="SUPFAM" id="SSF53335">
    <property type="entry name" value="S-adenosyl-L-methionine-dependent methyltransferases"/>
    <property type="match status" value="1"/>
</dbReference>
<dbReference type="InterPro" id="IPR029063">
    <property type="entry name" value="SAM-dependent_MTases_sf"/>
</dbReference>
<keyword evidence="6 12" id="KW-0489">Methyltransferase</keyword>
<evidence type="ECO:0000256" key="2">
    <source>
        <dbReference type="ARBA" id="ARBA00005369"/>
    </source>
</evidence>
<proteinExistence type="inferred from homology"/>
<dbReference type="InterPro" id="IPR000682">
    <property type="entry name" value="PCMT"/>
</dbReference>
<evidence type="ECO:0000256" key="4">
    <source>
        <dbReference type="ARBA" id="ARBA00013346"/>
    </source>
</evidence>
<dbReference type="GO" id="GO:0008168">
    <property type="term" value="F:methyltransferase activity"/>
    <property type="evidence" value="ECO:0007669"/>
    <property type="project" value="UniProtKB-KW"/>
</dbReference>
<comment type="caution">
    <text evidence="12">The sequence shown here is derived from an EMBL/GenBank/DDBJ whole genome shotgun (WGS) entry which is preliminary data.</text>
</comment>
<comment type="subcellular location">
    <subcellularLocation>
        <location evidence="1">Cytoplasm</location>
    </subcellularLocation>
</comment>
<evidence type="ECO:0000256" key="10">
    <source>
        <dbReference type="ARBA" id="ARBA00031323"/>
    </source>
</evidence>
<accession>A0ABV6W2Z8</accession>
<dbReference type="PANTHER" id="PTHR11579:SF0">
    <property type="entry name" value="PROTEIN-L-ISOASPARTATE(D-ASPARTATE) O-METHYLTRANSFERASE"/>
    <property type="match status" value="1"/>
</dbReference>
<dbReference type="Pfam" id="PF01135">
    <property type="entry name" value="PCMT"/>
    <property type="match status" value="1"/>
</dbReference>
<dbReference type="PANTHER" id="PTHR11579">
    <property type="entry name" value="PROTEIN-L-ISOASPARTATE O-METHYLTRANSFERASE"/>
    <property type="match status" value="1"/>
</dbReference>
<evidence type="ECO:0000256" key="9">
    <source>
        <dbReference type="ARBA" id="ARBA00030757"/>
    </source>
</evidence>
<dbReference type="EC" id="2.1.1.77" evidence="3"/>
<keyword evidence="8" id="KW-0949">S-adenosyl-L-methionine</keyword>
<gene>
    <name evidence="12" type="ORF">ACEZDE_27545</name>
</gene>
<evidence type="ECO:0000256" key="11">
    <source>
        <dbReference type="ARBA" id="ARBA00031350"/>
    </source>
</evidence>
<evidence type="ECO:0000256" key="8">
    <source>
        <dbReference type="ARBA" id="ARBA00022691"/>
    </source>
</evidence>
<name>A0ABV6W2Z8_9ACTN</name>
<evidence type="ECO:0000256" key="1">
    <source>
        <dbReference type="ARBA" id="ARBA00004496"/>
    </source>
</evidence>
<evidence type="ECO:0000313" key="13">
    <source>
        <dbReference type="Proteomes" id="UP001592531"/>
    </source>
</evidence>
<keyword evidence="13" id="KW-1185">Reference proteome</keyword>
<dbReference type="CDD" id="cd02440">
    <property type="entry name" value="AdoMet_MTases"/>
    <property type="match status" value="1"/>
</dbReference>
<organism evidence="12 13">
    <name type="scientific">Streptacidiphilus cavernicola</name>
    <dbReference type="NCBI Taxonomy" id="3342716"/>
    <lineage>
        <taxon>Bacteria</taxon>
        <taxon>Bacillati</taxon>
        <taxon>Actinomycetota</taxon>
        <taxon>Actinomycetes</taxon>
        <taxon>Kitasatosporales</taxon>
        <taxon>Streptomycetaceae</taxon>
        <taxon>Streptacidiphilus</taxon>
    </lineage>
</organism>
<keyword evidence="7" id="KW-0808">Transferase</keyword>
<sequence length="368" mass="40494">MTPDWVESLKAVPRALFLPTLMWAHDMTTGESVPVSRTDDPDEWQRQAFTDVPIVTQWDDGEHEGTEPGSLSTSSASMPSVVTSMLRDLDVKPGLRVLEIGTGTGWNCALLAHRLGSENVVSVEVDGAVAAQARTNLSRAGLHPDVIRGNGELGWQRDAPYNRIIATAGVRSVPPAWLAQTRPGGVILAPWGTHYGNEDALVRLTVNEDGSASGPFLRPVAFMKLRDQRLDWERFSDYVSAFPGDAIRSTTRLTPNDLGSQYETARFVTGLVVPDLAHVVNQPDADTTNAWFFDLTSRSWAAVVFRTGEPFATAYQSGGRQLWDEVEQALTWWAREGRPELDQFGLTVLPDGEQRPWLGDPMNTIRTG</sequence>
<evidence type="ECO:0000256" key="7">
    <source>
        <dbReference type="ARBA" id="ARBA00022679"/>
    </source>
</evidence>
<dbReference type="Proteomes" id="UP001592531">
    <property type="component" value="Unassembled WGS sequence"/>
</dbReference>
<dbReference type="Gene3D" id="3.40.50.150">
    <property type="entry name" value="Vaccinia Virus protein VP39"/>
    <property type="match status" value="1"/>
</dbReference>
<dbReference type="GO" id="GO:0032259">
    <property type="term" value="P:methylation"/>
    <property type="evidence" value="ECO:0007669"/>
    <property type="project" value="UniProtKB-KW"/>
</dbReference>
<evidence type="ECO:0000256" key="3">
    <source>
        <dbReference type="ARBA" id="ARBA00011890"/>
    </source>
</evidence>
<dbReference type="PROSITE" id="PS01279">
    <property type="entry name" value="PCMT"/>
    <property type="match status" value="1"/>
</dbReference>
<dbReference type="RefSeq" id="WP_380541476.1">
    <property type="nucleotide sequence ID" value="NZ_JBHFAB010000025.1"/>
</dbReference>
<comment type="similarity">
    <text evidence="2">Belongs to the methyltransferase superfamily. L-isoaspartyl/D-aspartyl protein methyltransferase family.</text>
</comment>
<dbReference type="EMBL" id="JBHFAB010000025">
    <property type="protein sequence ID" value="MFC1420371.1"/>
    <property type="molecule type" value="Genomic_DNA"/>
</dbReference>
<reference evidence="12 13" key="1">
    <citation type="submission" date="2024-09" db="EMBL/GenBank/DDBJ databases">
        <authorList>
            <person name="Lee S.D."/>
        </authorList>
    </citation>
    <scope>NUCLEOTIDE SEQUENCE [LARGE SCALE GENOMIC DNA]</scope>
    <source>
        <strain evidence="12 13">N8-3</strain>
    </source>
</reference>
<evidence type="ECO:0000256" key="5">
    <source>
        <dbReference type="ARBA" id="ARBA00022490"/>
    </source>
</evidence>
<evidence type="ECO:0000256" key="6">
    <source>
        <dbReference type="ARBA" id="ARBA00022603"/>
    </source>
</evidence>